<dbReference type="SUPFAM" id="SSF49401">
    <property type="entry name" value="Bacterial adhesins"/>
    <property type="match status" value="1"/>
</dbReference>
<feature type="domain" description="Fimbrial-type adhesion" evidence="1">
    <location>
        <begin position="42"/>
        <end position="199"/>
    </location>
</feature>
<dbReference type="PANTHER" id="PTHR33420">
    <property type="entry name" value="FIMBRIAL SUBUNIT ELFA-RELATED"/>
    <property type="match status" value="1"/>
</dbReference>
<dbReference type="InterPro" id="IPR008966">
    <property type="entry name" value="Adhesion_dom_sf"/>
</dbReference>
<dbReference type="InterPro" id="IPR000259">
    <property type="entry name" value="Adhesion_dom_fimbrial"/>
</dbReference>
<dbReference type="Pfam" id="PF00419">
    <property type="entry name" value="Fimbrial"/>
    <property type="match status" value="1"/>
</dbReference>
<accession>A0A542D963</accession>
<dbReference type="EMBL" id="VISQ01000001">
    <property type="protein sequence ID" value="TVZ69131.1"/>
    <property type="molecule type" value="Genomic_DNA"/>
</dbReference>
<reference evidence="2" key="2">
    <citation type="submission" date="2019-08" db="EMBL/GenBank/DDBJ databases">
        <title>Investigation of anaerobic lignin degradation for improved lignocellulosic biofuels.</title>
        <authorList>
            <person name="Deangelis K.PhD."/>
        </authorList>
    </citation>
    <scope>NUCLEOTIDE SEQUENCE [LARGE SCALE GENOMIC DNA]</scope>
    <source>
        <strain evidence="2">128R</strain>
    </source>
</reference>
<reference evidence="2" key="1">
    <citation type="submission" date="2019-06" db="EMBL/GenBank/DDBJ databases">
        <authorList>
            <person name="Deangelis K."/>
            <person name="Huntemann M."/>
            <person name="Clum A."/>
            <person name="Pillay M."/>
            <person name="Palaniappan K."/>
            <person name="Varghese N."/>
            <person name="Mikhailova N."/>
            <person name="Stamatis D."/>
            <person name="Reddy T."/>
            <person name="Daum C."/>
            <person name="Shapiro N."/>
            <person name="Ivanova N."/>
            <person name="Kyrpides N."/>
            <person name="Woyke T."/>
        </authorList>
    </citation>
    <scope>NUCLEOTIDE SEQUENCE [LARGE SCALE GENOMIC DNA]</scope>
    <source>
        <strain evidence="2">128R</strain>
    </source>
</reference>
<sequence length="200" mass="22181">MNLNINLACLAIFIAFSLCINTLAYGGKQDNWDVYGLNGEVHMNVGLVESPCSLDIASSSTEIDLGSITQRQLNKAGRHSTSIPVHIMLNDCMFNNNVRSTTHGDNLYFIQSQPSVMLKIFGDEDQDEPSLFKIYGDNEGVALRIEDMEHKAIHPGEPSRPQLLLPGRNDLVLYVQLSRTTKPLSAGAFRAVINIELEYN</sequence>
<name>A0A542D963_SERFO</name>
<protein>
    <submittedName>
        <fullName evidence="2">Type 1 fimbria pilin</fullName>
    </submittedName>
</protein>
<dbReference type="Gene3D" id="2.60.40.1090">
    <property type="entry name" value="Fimbrial-type adhesion domain"/>
    <property type="match status" value="1"/>
</dbReference>
<dbReference type="GO" id="GO:0009289">
    <property type="term" value="C:pilus"/>
    <property type="evidence" value="ECO:0007669"/>
    <property type="project" value="InterPro"/>
</dbReference>
<evidence type="ECO:0000313" key="2">
    <source>
        <dbReference type="EMBL" id="TVZ69131.1"/>
    </source>
</evidence>
<gene>
    <name evidence="2" type="ORF">FHU10_1606</name>
</gene>
<proteinExistence type="predicted"/>
<evidence type="ECO:0000259" key="1">
    <source>
        <dbReference type="Pfam" id="PF00419"/>
    </source>
</evidence>
<organism evidence="2">
    <name type="scientific">Serratia fonticola</name>
    <dbReference type="NCBI Taxonomy" id="47917"/>
    <lineage>
        <taxon>Bacteria</taxon>
        <taxon>Pseudomonadati</taxon>
        <taxon>Pseudomonadota</taxon>
        <taxon>Gammaproteobacteria</taxon>
        <taxon>Enterobacterales</taxon>
        <taxon>Yersiniaceae</taxon>
        <taxon>Serratia</taxon>
    </lineage>
</organism>
<dbReference type="AlphaFoldDB" id="A0A542D963"/>
<comment type="caution">
    <text evidence="2">The sequence shown here is derived from an EMBL/GenBank/DDBJ whole genome shotgun (WGS) entry which is preliminary data.</text>
</comment>
<dbReference type="InterPro" id="IPR050263">
    <property type="entry name" value="Bact_Fimbrial_Adh_Pro"/>
</dbReference>
<dbReference type="InterPro" id="IPR036937">
    <property type="entry name" value="Adhesion_dom_fimbrial_sf"/>
</dbReference>
<dbReference type="GO" id="GO:0043709">
    <property type="term" value="P:cell adhesion involved in single-species biofilm formation"/>
    <property type="evidence" value="ECO:0007669"/>
    <property type="project" value="TreeGrafter"/>
</dbReference>
<dbReference type="PANTHER" id="PTHR33420:SF11">
    <property type="entry name" value="FIMBRIAL-LIKE PROTEIN"/>
    <property type="match status" value="1"/>
</dbReference>